<evidence type="ECO:0000313" key="3">
    <source>
        <dbReference type="Proteomes" id="UP001470230"/>
    </source>
</evidence>
<feature type="compositionally biased region" description="Basic and acidic residues" evidence="1">
    <location>
        <begin position="31"/>
        <end position="41"/>
    </location>
</feature>
<name>A0ABR2JKI9_9EUKA</name>
<dbReference type="Proteomes" id="UP001470230">
    <property type="component" value="Unassembled WGS sequence"/>
</dbReference>
<proteinExistence type="predicted"/>
<reference evidence="2 3" key="1">
    <citation type="submission" date="2024-04" db="EMBL/GenBank/DDBJ databases">
        <title>Tritrichomonas musculus Genome.</title>
        <authorList>
            <person name="Alves-Ferreira E."/>
            <person name="Grigg M."/>
            <person name="Lorenzi H."/>
            <person name="Galac M."/>
        </authorList>
    </citation>
    <scope>NUCLEOTIDE SEQUENCE [LARGE SCALE GENOMIC DNA]</scope>
    <source>
        <strain evidence="2 3">EAF2021</strain>
    </source>
</reference>
<dbReference type="EMBL" id="JAPFFF010000011">
    <property type="protein sequence ID" value="KAK8878177.1"/>
    <property type="molecule type" value="Genomic_DNA"/>
</dbReference>
<keyword evidence="3" id="KW-1185">Reference proteome</keyword>
<feature type="region of interest" description="Disordered" evidence="1">
    <location>
        <begin position="31"/>
        <end position="126"/>
    </location>
</feature>
<accession>A0ABR2JKI9</accession>
<sequence length="311" mass="36172">MKQKQCSIDFFFSPKKSIQKELQSDAAPIKNKIDNDIKKPLSDTLPLDIASHGSSSPPTSPLETFEFNITEKQNENKVQVEKIPQFPKNDSNEEKIQTPEWQNESKKIKRKQNQPNDGNHPKMISMNDEEERDLHWKLEIIEHRIQFGKDLDHPHPAMAPDILEKDGLQNIRSREKTRLKHYEQIKCMEYIPDFWEPRCWDNEYPKLNHAQSEFLLQSMIEAPLKKRVIEDSDSDNQAYYSYSSSPSTSATNSSSDDEDEKCEIKNSIIKPKTRVGFNKTVKRIIKKPMSLRLSSLLFDTDSDADTDLENF</sequence>
<protein>
    <submittedName>
        <fullName evidence="2">Uncharacterized protein</fullName>
    </submittedName>
</protein>
<evidence type="ECO:0000256" key="1">
    <source>
        <dbReference type="SAM" id="MobiDB-lite"/>
    </source>
</evidence>
<gene>
    <name evidence="2" type="ORF">M9Y10_004942</name>
</gene>
<feature type="compositionally biased region" description="Low complexity" evidence="1">
    <location>
        <begin position="239"/>
        <end position="254"/>
    </location>
</feature>
<organism evidence="2 3">
    <name type="scientific">Tritrichomonas musculus</name>
    <dbReference type="NCBI Taxonomy" id="1915356"/>
    <lineage>
        <taxon>Eukaryota</taxon>
        <taxon>Metamonada</taxon>
        <taxon>Parabasalia</taxon>
        <taxon>Tritrichomonadida</taxon>
        <taxon>Tritrichomonadidae</taxon>
        <taxon>Tritrichomonas</taxon>
    </lineage>
</organism>
<feature type="region of interest" description="Disordered" evidence="1">
    <location>
        <begin position="239"/>
        <end position="261"/>
    </location>
</feature>
<evidence type="ECO:0000313" key="2">
    <source>
        <dbReference type="EMBL" id="KAK8878177.1"/>
    </source>
</evidence>
<comment type="caution">
    <text evidence="2">The sequence shown here is derived from an EMBL/GenBank/DDBJ whole genome shotgun (WGS) entry which is preliminary data.</text>
</comment>